<dbReference type="Proteomes" id="UP001565220">
    <property type="component" value="Unassembled WGS sequence"/>
</dbReference>
<proteinExistence type="predicted"/>
<name>A0ABV4DXG5_9CLOT</name>
<keyword evidence="2" id="KW-1185">Reference proteome</keyword>
<accession>A0ABV4DXG5</accession>
<reference evidence="1 2" key="1">
    <citation type="submission" date="2024-08" db="EMBL/GenBank/DDBJ databases">
        <title>Clostridium lapicellarii sp. nov., and Clostridium renhuaiense sp. nov., two species isolated from the mud in a fermentation cellar used for producing sauce-flavour Chinese liquors.</title>
        <authorList>
            <person name="Yang F."/>
            <person name="Wang H."/>
            <person name="Chen L.Q."/>
            <person name="Zhou N."/>
            <person name="Lu J.J."/>
            <person name="Pu X.X."/>
            <person name="Wan B."/>
            <person name="Wang L."/>
            <person name="Liu S.J."/>
        </authorList>
    </citation>
    <scope>NUCLEOTIDE SEQUENCE [LARGE SCALE GENOMIC DNA]</scope>
    <source>
        <strain evidence="1 2">MT-113</strain>
    </source>
</reference>
<sequence>MGRIKDLTGQRFGKLMVLEITDKRDLHNSVIWKCKCDCGNIAYVSNSNLQGGQKSCGCLREERLKEHRKKNFNLVGKRFGKLVVLEQAGVDKYQHSLWKCKCDCGNIVIVRRESLTLGMTRSCGCMVMKHLEDIKENNSVDNTNIAIIKKLISNNKSKVTKSGIKGVGWSKKREKWISYIMFQKKQHILGYFTELEDAIKARKEAEEKYFKSFLEKHNKK</sequence>
<gene>
    <name evidence="1" type="ORF">AB8S09_06670</name>
</gene>
<evidence type="ECO:0000313" key="2">
    <source>
        <dbReference type="Proteomes" id="UP001565220"/>
    </source>
</evidence>
<organism evidence="1 2">
    <name type="scientific">Clostridium lapidicellarium</name>
    <dbReference type="NCBI Taxonomy" id="3240931"/>
    <lineage>
        <taxon>Bacteria</taxon>
        <taxon>Bacillati</taxon>
        <taxon>Bacillota</taxon>
        <taxon>Clostridia</taxon>
        <taxon>Eubacteriales</taxon>
        <taxon>Clostridiaceae</taxon>
        <taxon>Clostridium</taxon>
    </lineage>
</organism>
<dbReference type="InterPro" id="IPR016177">
    <property type="entry name" value="DNA-bd_dom_sf"/>
</dbReference>
<dbReference type="EMBL" id="JBGFFE010000007">
    <property type="protein sequence ID" value="MEY8763322.1"/>
    <property type="molecule type" value="Genomic_DNA"/>
</dbReference>
<comment type="caution">
    <text evidence="1">The sequence shown here is derived from an EMBL/GenBank/DDBJ whole genome shotgun (WGS) entry which is preliminary data.</text>
</comment>
<dbReference type="RefSeq" id="WP_369868724.1">
    <property type="nucleotide sequence ID" value="NZ_JBGFFE010000007.1"/>
</dbReference>
<protein>
    <recommendedName>
        <fullName evidence="3">AP2 domain-containing protein</fullName>
    </recommendedName>
</protein>
<dbReference type="SUPFAM" id="SSF54171">
    <property type="entry name" value="DNA-binding domain"/>
    <property type="match status" value="1"/>
</dbReference>
<evidence type="ECO:0000313" key="1">
    <source>
        <dbReference type="EMBL" id="MEY8763322.1"/>
    </source>
</evidence>
<evidence type="ECO:0008006" key="3">
    <source>
        <dbReference type="Google" id="ProtNLM"/>
    </source>
</evidence>